<dbReference type="Pfam" id="PF00106">
    <property type="entry name" value="adh_short"/>
    <property type="match status" value="1"/>
</dbReference>
<dbReference type="GO" id="GO:0006666">
    <property type="term" value="P:3-keto-sphinganine metabolic process"/>
    <property type="evidence" value="ECO:0007669"/>
    <property type="project" value="TreeGrafter"/>
</dbReference>
<dbReference type="Gene3D" id="3.40.50.720">
    <property type="entry name" value="NAD(P)-binding Rossmann-like Domain"/>
    <property type="match status" value="1"/>
</dbReference>
<sequence length="271" mass="29294">MGSIVLLYVAQLVLSRSARLSNTKRPDAMFPFSLEGRHVLVTGGSKGIGYAIATQAVKKRAKLITLVARDADALQEAQNNCIQLANKLGVSVTVQTVSADLADPTAAIECLDRAVALKGLTKDSAACSRSEEKEKEEGAPIEVFFCNAADVDPRPFCAMANSNIQKTIAMNISTPFLQVKHILPSMMKRQFGAICFTNSLASFVPIYGFSTYSATKSALIAFAEVINQEVAGMDILVANAFLPSVNTPGYQREKQVRHRVCAKNTKHNQHS</sequence>
<reference evidence="2" key="2">
    <citation type="submission" date="2013-10" db="EMBL/GenBank/DDBJ databases">
        <authorList>
            <person name="Aslett M."/>
        </authorList>
    </citation>
    <scope>NUCLEOTIDE SEQUENCE [LARGE SCALE GENOMIC DNA]</scope>
    <source>
        <strain evidence="2">Houghton</strain>
    </source>
</reference>
<dbReference type="GO" id="GO:0005789">
    <property type="term" value="C:endoplasmic reticulum membrane"/>
    <property type="evidence" value="ECO:0007669"/>
    <property type="project" value="TreeGrafter"/>
</dbReference>
<dbReference type="RefSeq" id="XP_037878470.1">
    <property type="nucleotide sequence ID" value="XM_038022616.1"/>
</dbReference>
<evidence type="ECO:0000313" key="2">
    <source>
        <dbReference type="EMBL" id="CDJ36181.1"/>
    </source>
</evidence>
<name>U6KHA5_9EIME</name>
<dbReference type="GO" id="GO:0047560">
    <property type="term" value="F:3-dehydrosphinganine reductase activity"/>
    <property type="evidence" value="ECO:0007669"/>
    <property type="project" value="TreeGrafter"/>
</dbReference>
<dbReference type="PANTHER" id="PTHR43550:SF3">
    <property type="entry name" value="3-KETODIHYDROSPHINGOSINE REDUCTASE"/>
    <property type="match status" value="1"/>
</dbReference>
<evidence type="ECO:0000313" key="3">
    <source>
        <dbReference type="Proteomes" id="UP000030744"/>
    </source>
</evidence>
<dbReference type="OrthoDB" id="37659at2759"/>
<keyword evidence="1" id="KW-0732">Signal</keyword>
<dbReference type="AlphaFoldDB" id="U6KHA5"/>
<dbReference type="InterPro" id="IPR002347">
    <property type="entry name" value="SDR_fam"/>
</dbReference>
<dbReference type="GO" id="GO:0030148">
    <property type="term" value="P:sphingolipid biosynthetic process"/>
    <property type="evidence" value="ECO:0007669"/>
    <property type="project" value="TreeGrafter"/>
</dbReference>
<dbReference type="VEuPathDB" id="ToxoDB:EMH_0009500"/>
<dbReference type="InterPro" id="IPR036291">
    <property type="entry name" value="NAD(P)-bd_dom_sf"/>
</dbReference>
<feature type="chain" id="PRO_5012542581" evidence="1">
    <location>
        <begin position="16"/>
        <end position="271"/>
    </location>
</feature>
<dbReference type="GeneID" id="60403775"/>
<accession>U6KHA5</accession>
<proteinExistence type="predicted"/>
<dbReference type="Proteomes" id="UP000030744">
    <property type="component" value="Unassembled WGS sequence"/>
</dbReference>
<reference evidence="2" key="1">
    <citation type="submission" date="2013-10" db="EMBL/GenBank/DDBJ databases">
        <title>Genomic analysis of the causative agents of coccidiosis in chickens.</title>
        <authorList>
            <person name="Reid A.J."/>
            <person name="Blake D."/>
            <person name="Billington K."/>
            <person name="Browne H."/>
            <person name="Dunn M."/>
            <person name="Hung S."/>
            <person name="Kawahara F."/>
            <person name="Miranda-Saavedra D."/>
            <person name="Mourier T."/>
            <person name="Nagra H."/>
            <person name="Otto T.D."/>
            <person name="Rawlings N."/>
            <person name="Sanchez A."/>
            <person name="Sanders M."/>
            <person name="Subramaniam C."/>
            <person name="Tay Y."/>
            <person name="Dear P."/>
            <person name="Doerig C."/>
            <person name="Gruber A."/>
            <person name="Parkinson J."/>
            <person name="Shirley M."/>
            <person name="Wan K.L."/>
            <person name="Berriman M."/>
            <person name="Tomley F."/>
            <person name="Pain A."/>
        </authorList>
    </citation>
    <scope>NUCLEOTIDE SEQUENCE [LARGE SCALE GENOMIC DNA]</scope>
    <source>
        <strain evidence="2">Houghton</strain>
    </source>
</reference>
<dbReference type="EMBL" id="HG735603">
    <property type="protein sequence ID" value="CDJ36181.1"/>
    <property type="molecule type" value="Genomic_DNA"/>
</dbReference>
<gene>
    <name evidence="2" type="ORF">EMH_0009500</name>
</gene>
<protein>
    <submittedName>
        <fullName evidence="2">Oxidoreductase, putative</fullName>
    </submittedName>
</protein>
<dbReference type="PANTHER" id="PTHR43550">
    <property type="entry name" value="3-KETODIHYDROSPHINGOSINE REDUCTASE"/>
    <property type="match status" value="1"/>
</dbReference>
<dbReference type="PRINTS" id="PR00081">
    <property type="entry name" value="GDHRDH"/>
</dbReference>
<dbReference type="SUPFAM" id="SSF51735">
    <property type="entry name" value="NAD(P)-binding Rossmann-fold domains"/>
    <property type="match status" value="1"/>
</dbReference>
<feature type="signal peptide" evidence="1">
    <location>
        <begin position="1"/>
        <end position="15"/>
    </location>
</feature>
<evidence type="ECO:0000256" key="1">
    <source>
        <dbReference type="SAM" id="SignalP"/>
    </source>
</evidence>
<keyword evidence="3" id="KW-1185">Reference proteome</keyword>
<organism evidence="2 3">
    <name type="scientific">Eimeria mitis</name>
    <dbReference type="NCBI Taxonomy" id="44415"/>
    <lineage>
        <taxon>Eukaryota</taxon>
        <taxon>Sar</taxon>
        <taxon>Alveolata</taxon>
        <taxon>Apicomplexa</taxon>
        <taxon>Conoidasida</taxon>
        <taxon>Coccidia</taxon>
        <taxon>Eucoccidiorida</taxon>
        <taxon>Eimeriorina</taxon>
        <taxon>Eimeriidae</taxon>
        <taxon>Eimeria</taxon>
    </lineage>
</organism>